<dbReference type="InterPro" id="IPR036388">
    <property type="entry name" value="WH-like_DNA-bd_sf"/>
</dbReference>
<dbReference type="PANTHER" id="PTHR42756:SF1">
    <property type="entry name" value="TRANSCRIPTIONAL REPRESSOR OF EMRAB OPERON"/>
    <property type="match status" value="1"/>
</dbReference>
<dbReference type="Pfam" id="PF01047">
    <property type="entry name" value="MarR"/>
    <property type="match status" value="1"/>
</dbReference>
<dbReference type="PRINTS" id="PR00598">
    <property type="entry name" value="HTHMARR"/>
</dbReference>
<evidence type="ECO:0000313" key="5">
    <source>
        <dbReference type="EMBL" id="QTX32114.1"/>
    </source>
</evidence>
<dbReference type="PROSITE" id="PS01117">
    <property type="entry name" value="HTH_MARR_1"/>
    <property type="match status" value="1"/>
</dbReference>
<dbReference type="InterPro" id="IPR000835">
    <property type="entry name" value="HTH_MarR-typ"/>
</dbReference>
<evidence type="ECO:0000259" key="4">
    <source>
        <dbReference type="PROSITE" id="PS50995"/>
    </source>
</evidence>
<keyword evidence="2" id="KW-0238">DNA-binding</keyword>
<dbReference type="Proteomes" id="UP000671879">
    <property type="component" value="Chromosome"/>
</dbReference>
<keyword evidence="6" id="KW-1185">Reference proteome</keyword>
<proteinExistence type="predicted"/>
<feature type="domain" description="HTH marR-type" evidence="4">
    <location>
        <begin position="5"/>
        <end position="137"/>
    </location>
</feature>
<dbReference type="RefSeq" id="WP_274373328.1">
    <property type="nucleotide sequence ID" value="NZ_CP072943.1"/>
</dbReference>
<organism evidence="5 6">
    <name type="scientific">Aminithiophilus ramosus</name>
    <dbReference type="NCBI Taxonomy" id="3029084"/>
    <lineage>
        <taxon>Bacteria</taxon>
        <taxon>Thermotogati</taxon>
        <taxon>Synergistota</taxon>
        <taxon>Synergistia</taxon>
        <taxon>Synergistales</taxon>
        <taxon>Aminithiophilaceae</taxon>
        <taxon>Aminithiophilus</taxon>
    </lineage>
</organism>
<protein>
    <submittedName>
        <fullName evidence="5">Winged helix-turn-helix transcriptional regulator</fullName>
    </submittedName>
</protein>
<dbReference type="SMART" id="SM00347">
    <property type="entry name" value="HTH_MARR"/>
    <property type="match status" value="1"/>
</dbReference>
<dbReference type="AlphaFoldDB" id="A0A9Q7ACY7"/>
<dbReference type="GO" id="GO:0003677">
    <property type="term" value="F:DNA binding"/>
    <property type="evidence" value="ECO:0007669"/>
    <property type="project" value="UniProtKB-KW"/>
</dbReference>
<gene>
    <name evidence="5" type="ORF">KAR29_12520</name>
</gene>
<dbReference type="KEGG" id="aram:KAR29_12520"/>
<accession>A0A9Q7ACY7</accession>
<dbReference type="PROSITE" id="PS50995">
    <property type="entry name" value="HTH_MARR_2"/>
    <property type="match status" value="1"/>
</dbReference>
<dbReference type="EMBL" id="CP072943">
    <property type="protein sequence ID" value="QTX32114.1"/>
    <property type="molecule type" value="Genomic_DNA"/>
</dbReference>
<evidence type="ECO:0000313" key="6">
    <source>
        <dbReference type="Proteomes" id="UP000671879"/>
    </source>
</evidence>
<dbReference type="InterPro" id="IPR036390">
    <property type="entry name" value="WH_DNA-bd_sf"/>
</dbReference>
<evidence type="ECO:0000256" key="1">
    <source>
        <dbReference type="ARBA" id="ARBA00023015"/>
    </source>
</evidence>
<evidence type="ECO:0000256" key="3">
    <source>
        <dbReference type="ARBA" id="ARBA00023163"/>
    </source>
</evidence>
<evidence type="ECO:0000256" key="2">
    <source>
        <dbReference type="ARBA" id="ARBA00023125"/>
    </source>
</evidence>
<dbReference type="PANTHER" id="PTHR42756">
    <property type="entry name" value="TRANSCRIPTIONAL REGULATOR, MARR"/>
    <property type="match status" value="1"/>
</dbReference>
<dbReference type="InterPro" id="IPR023187">
    <property type="entry name" value="Tscrpt_reg_MarR-type_CS"/>
</dbReference>
<reference evidence="6" key="1">
    <citation type="submission" date="2021-04" db="EMBL/GenBank/DDBJ databases">
        <title>A novel Synergistetes isolate from a pyrite-forming mixed culture.</title>
        <authorList>
            <person name="Bunk B."/>
            <person name="Sproer C."/>
            <person name="Spring S."/>
            <person name="Pester M."/>
        </authorList>
    </citation>
    <scope>NUCLEOTIDE SEQUENCE [LARGE SCALE GENOMIC DNA]</scope>
    <source>
        <strain evidence="6">J.5.4.2-T.3.5.2</strain>
    </source>
</reference>
<sequence length="143" mass="16125">MFPDDNLLFSSLRSLVKKMHRLGDREMAPYGMGHGELRLLLLLYGNDGCGQDYLISRLTVDRTNVGRALAKLEKMGLVRRIRSLDDGRANVVFLSDRGREMQEPLLAAKERIERKVTGALSDDEIDLLSRLLFKMDEGLSDGS</sequence>
<keyword evidence="3" id="KW-0804">Transcription</keyword>
<name>A0A9Q7ACY7_9BACT</name>
<keyword evidence="1" id="KW-0805">Transcription regulation</keyword>
<dbReference type="Gene3D" id="1.10.10.10">
    <property type="entry name" value="Winged helix-like DNA-binding domain superfamily/Winged helix DNA-binding domain"/>
    <property type="match status" value="1"/>
</dbReference>
<dbReference type="SUPFAM" id="SSF46785">
    <property type="entry name" value="Winged helix' DNA-binding domain"/>
    <property type="match status" value="1"/>
</dbReference>
<dbReference type="GO" id="GO:0003700">
    <property type="term" value="F:DNA-binding transcription factor activity"/>
    <property type="evidence" value="ECO:0007669"/>
    <property type="project" value="InterPro"/>
</dbReference>